<keyword evidence="3" id="KW-1003">Cell membrane</keyword>
<dbReference type="InterPro" id="IPR002159">
    <property type="entry name" value="CD36_fam"/>
</dbReference>
<dbReference type="GO" id="GO:0005886">
    <property type="term" value="C:plasma membrane"/>
    <property type="evidence" value="ECO:0007669"/>
    <property type="project" value="UniProtKB-SubCell"/>
</dbReference>
<comment type="similarity">
    <text evidence="2">Belongs to the CD36 family.</text>
</comment>
<keyword evidence="10" id="KW-1185">Reference proteome</keyword>
<proteinExistence type="inferred from homology"/>
<dbReference type="EMBL" id="JAQQBS010000003">
    <property type="protein sequence ID" value="KAK0170947.1"/>
    <property type="molecule type" value="Genomic_DNA"/>
</dbReference>
<gene>
    <name evidence="9" type="ORF">PV328_008723</name>
</gene>
<comment type="subcellular location">
    <subcellularLocation>
        <location evidence="1">Cell membrane</location>
    </subcellularLocation>
</comment>
<protein>
    <recommendedName>
        <fullName evidence="11">Protein croquemort</fullName>
    </recommendedName>
</protein>
<evidence type="ECO:0008006" key="11">
    <source>
        <dbReference type="Google" id="ProtNLM"/>
    </source>
</evidence>
<keyword evidence="7" id="KW-0325">Glycoprotein</keyword>
<keyword evidence="6 8" id="KW-0472">Membrane</keyword>
<evidence type="ECO:0000256" key="8">
    <source>
        <dbReference type="SAM" id="Phobius"/>
    </source>
</evidence>
<sequence length="562" mass="63407">MEMKSRINNDEFTDLVPMHESKPKVLITERLLSDEIINHHELQKSESTSYHKTAKSKSDIKDKIKNRQSPGAMKLTKSKKILIFVFAWIAIIFGAVLGIFWTKIFDKILVNQLILSPSSQSYSLWKETPIPMYLKIYLFNWTNPKEFIKNNAKPHFEELGPYVFREVDYKVNPVWNDNGTITFNQKRVWHFDKSQSNGSLSDTITNLNPVAVSIGYKVRHKKLLALAVHYLLKNLNETLTVTKTAGEILFDGYEDNVLKVARALNITVGLPGDKFGWFYGRNGSETYDGVFNMLTGSKNLDNIGILQEWDHKKKSDLYPGKCNAINGTLGDLLPPPADSDTISIFAPDMCTLIHLKYNNNIDYGGLSGKRFISTAEMFDNGTKVQSRACYCDGVECQPSGTLNVSICKYGAPAFMSLPHFYLADESYRNSIVGMKPDKAKHEFSLAVQTDFGLPLQVQGRLQLNLLLQPIERIGIFANISKVYVPILWFTQEANLTSKYTNQIKFVLILPLLGQVTLYGIAGIGALVFFIGICLLIRERRKTDDIQNLISGNEDNTAVITSQ</sequence>
<evidence type="ECO:0000256" key="6">
    <source>
        <dbReference type="ARBA" id="ARBA00023136"/>
    </source>
</evidence>
<evidence type="ECO:0000313" key="10">
    <source>
        <dbReference type="Proteomes" id="UP001168990"/>
    </source>
</evidence>
<feature type="transmembrane region" description="Helical" evidence="8">
    <location>
        <begin position="515"/>
        <end position="536"/>
    </location>
</feature>
<evidence type="ECO:0000256" key="3">
    <source>
        <dbReference type="ARBA" id="ARBA00022475"/>
    </source>
</evidence>
<name>A0AA39FJV9_9HYME</name>
<dbReference type="PANTHER" id="PTHR11923">
    <property type="entry name" value="SCAVENGER RECEPTOR CLASS B TYPE-1 SR-B1"/>
    <property type="match status" value="1"/>
</dbReference>
<feature type="transmembrane region" description="Helical" evidence="8">
    <location>
        <begin position="81"/>
        <end position="101"/>
    </location>
</feature>
<evidence type="ECO:0000256" key="4">
    <source>
        <dbReference type="ARBA" id="ARBA00022692"/>
    </source>
</evidence>
<comment type="caution">
    <text evidence="9">The sequence shown here is derived from an EMBL/GenBank/DDBJ whole genome shotgun (WGS) entry which is preliminary data.</text>
</comment>
<dbReference type="AlphaFoldDB" id="A0AA39FJV9"/>
<evidence type="ECO:0000256" key="5">
    <source>
        <dbReference type="ARBA" id="ARBA00022989"/>
    </source>
</evidence>
<accession>A0AA39FJV9</accession>
<reference evidence="9" key="2">
    <citation type="submission" date="2023-03" db="EMBL/GenBank/DDBJ databases">
        <authorList>
            <person name="Inwood S.N."/>
            <person name="Skelly J.G."/>
            <person name="Guhlin J."/>
            <person name="Harrop T.W.R."/>
            <person name="Goldson S.G."/>
            <person name="Dearden P.K."/>
        </authorList>
    </citation>
    <scope>NUCLEOTIDE SEQUENCE</scope>
    <source>
        <strain evidence="9">Irish</strain>
        <tissue evidence="9">Whole body</tissue>
    </source>
</reference>
<evidence type="ECO:0000256" key="7">
    <source>
        <dbReference type="ARBA" id="ARBA00023180"/>
    </source>
</evidence>
<reference evidence="9" key="1">
    <citation type="journal article" date="2023" name="bioRxiv">
        <title>Scaffold-level genome assemblies of two parasitoid biocontrol wasps reveal the parthenogenesis mechanism and an associated novel virus.</title>
        <authorList>
            <person name="Inwood S."/>
            <person name="Skelly J."/>
            <person name="Guhlin J."/>
            <person name="Harrop T."/>
            <person name="Goldson S."/>
            <person name="Dearden P."/>
        </authorList>
    </citation>
    <scope>NUCLEOTIDE SEQUENCE</scope>
    <source>
        <strain evidence="9">Irish</strain>
        <tissue evidence="9">Whole body</tissue>
    </source>
</reference>
<keyword evidence="4 8" id="KW-0812">Transmembrane</keyword>
<dbReference type="PRINTS" id="PR01609">
    <property type="entry name" value="CD36FAMILY"/>
</dbReference>
<organism evidence="9 10">
    <name type="scientific">Microctonus aethiopoides</name>
    <dbReference type="NCBI Taxonomy" id="144406"/>
    <lineage>
        <taxon>Eukaryota</taxon>
        <taxon>Metazoa</taxon>
        <taxon>Ecdysozoa</taxon>
        <taxon>Arthropoda</taxon>
        <taxon>Hexapoda</taxon>
        <taxon>Insecta</taxon>
        <taxon>Pterygota</taxon>
        <taxon>Neoptera</taxon>
        <taxon>Endopterygota</taxon>
        <taxon>Hymenoptera</taxon>
        <taxon>Apocrita</taxon>
        <taxon>Ichneumonoidea</taxon>
        <taxon>Braconidae</taxon>
        <taxon>Euphorinae</taxon>
        <taxon>Microctonus</taxon>
    </lineage>
</organism>
<dbReference type="PANTHER" id="PTHR11923:SF114">
    <property type="entry name" value="FI02050P-RELATED"/>
    <property type="match status" value="1"/>
</dbReference>
<dbReference type="GO" id="GO:0005737">
    <property type="term" value="C:cytoplasm"/>
    <property type="evidence" value="ECO:0007669"/>
    <property type="project" value="TreeGrafter"/>
</dbReference>
<evidence type="ECO:0000256" key="2">
    <source>
        <dbReference type="ARBA" id="ARBA00010532"/>
    </source>
</evidence>
<dbReference type="GO" id="GO:0005044">
    <property type="term" value="F:scavenger receptor activity"/>
    <property type="evidence" value="ECO:0007669"/>
    <property type="project" value="TreeGrafter"/>
</dbReference>
<evidence type="ECO:0000313" key="9">
    <source>
        <dbReference type="EMBL" id="KAK0170947.1"/>
    </source>
</evidence>
<dbReference type="Pfam" id="PF01130">
    <property type="entry name" value="CD36"/>
    <property type="match status" value="1"/>
</dbReference>
<keyword evidence="5 8" id="KW-1133">Transmembrane helix</keyword>
<dbReference type="Proteomes" id="UP001168990">
    <property type="component" value="Unassembled WGS sequence"/>
</dbReference>
<evidence type="ECO:0000256" key="1">
    <source>
        <dbReference type="ARBA" id="ARBA00004236"/>
    </source>
</evidence>